<organism evidence="1 2">
    <name type="scientific">Actinoplanes octamycinicus</name>
    <dbReference type="NCBI Taxonomy" id="135948"/>
    <lineage>
        <taxon>Bacteria</taxon>
        <taxon>Bacillati</taxon>
        <taxon>Actinomycetota</taxon>
        <taxon>Actinomycetes</taxon>
        <taxon>Micromonosporales</taxon>
        <taxon>Micromonosporaceae</taxon>
        <taxon>Actinoplanes</taxon>
    </lineage>
</organism>
<reference evidence="1 2" key="1">
    <citation type="submission" date="2020-08" db="EMBL/GenBank/DDBJ databases">
        <title>Sequencing the genomes of 1000 actinobacteria strains.</title>
        <authorList>
            <person name="Klenk H.-P."/>
        </authorList>
    </citation>
    <scope>NUCLEOTIDE SEQUENCE [LARGE SCALE GENOMIC DNA]</scope>
    <source>
        <strain evidence="1 2">DSM 45809</strain>
    </source>
</reference>
<keyword evidence="2" id="KW-1185">Reference proteome</keyword>
<dbReference type="AlphaFoldDB" id="A0A7W7H387"/>
<evidence type="ECO:0000313" key="1">
    <source>
        <dbReference type="EMBL" id="MBB4743154.1"/>
    </source>
</evidence>
<dbReference type="Proteomes" id="UP000546162">
    <property type="component" value="Unassembled WGS sequence"/>
</dbReference>
<dbReference type="RefSeq" id="WP_185043459.1">
    <property type="nucleotide sequence ID" value="NZ_BAABFG010000005.1"/>
</dbReference>
<dbReference type="EMBL" id="JACHNB010000001">
    <property type="protein sequence ID" value="MBB4743154.1"/>
    <property type="molecule type" value="Genomic_DNA"/>
</dbReference>
<protein>
    <submittedName>
        <fullName evidence="1">Uncharacterized protein</fullName>
    </submittedName>
</protein>
<gene>
    <name evidence="1" type="ORF">BJY16_006613</name>
</gene>
<sequence length="75" mass="8159">MSDSAGSFVVEIGYRQFPFLGFCDNRPTPSWEARLYIDTTWSISGVQTVSGGVDGTREGVCSARAHRRFPAAGQT</sequence>
<name>A0A7W7H387_9ACTN</name>
<accession>A0A7W7H387</accession>
<proteinExistence type="predicted"/>
<comment type="caution">
    <text evidence="1">The sequence shown here is derived from an EMBL/GenBank/DDBJ whole genome shotgun (WGS) entry which is preliminary data.</text>
</comment>
<evidence type="ECO:0000313" key="2">
    <source>
        <dbReference type="Proteomes" id="UP000546162"/>
    </source>
</evidence>